<keyword evidence="1 2" id="KW-0807">Transducer</keyword>
<accession>A0A1Q8Q285</accession>
<dbReference type="Proteomes" id="UP000185568">
    <property type="component" value="Unassembled WGS sequence"/>
</dbReference>
<dbReference type="Pfam" id="PF00015">
    <property type="entry name" value="MCPsignal"/>
    <property type="match status" value="1"/>
</dbReference>
<dbReference type="SUPFAM" id="SSF58104">
    <property type="entry name" value="Methyl-accepting chemotaxis protein (MCP) signaling domain"/>
    <property type="match status" value="1"/>
</dbReference>
<proteinExistence type="predicted"/>
<evidence type="ECO:0000256" key="1">
    <source>
        <dbReference type="ARBA" id="ARBA00023224"/>
    </source>
</evidence>
<dbReference type="PANTHER" id="PTHR32089:SF112">
    <property type="entry name" value="LYSOZYME-LIKE PROTEIN-RELATED"/>
    <property type="match status" value="1"/>
</dbReference>
<dbReference type="InterPro" id="IPR004089">
    <property type="entry name" value="MCPsignal_dom"/>
</dbReference>
<organism evidence="4 5">
    <name type="scientific">Domibacillus antri</name>
    <dbReference type="NCBI Taxonomy" id="1714264"/>
    <lineage>
        <taxon>Bacteria</taxon>
        <taxon>Bacillati</taxon>
        <taxon>Bacillota</taxon>
        <taxon>Bacilli</taxon>
        <taxon>Bacillales</taxon>
        <taxon>Bacillaceae</taxon>
        <taxon>Domibacillus</taxon>
    </lineage>
</organism>
<evidence type="ECO:0000256" key="2">
    <source>
        <dbReference type="PROSITE-ProRule" id="PRU00284"/>
    </source>
</evidence>
<keyword evidence="5" id="KW-1185">Reference proteome</keyword>
<dbReference type="GO" id="GO:0016020">
    <property type="term" value="C:membrane"/>
    <property type="evidence" value="ECO:0007669"/>
    <property type="project" value="InterPro"/>
</dbReference>
<evidence type="ECO:0000313" key="4">
    <source>
        <dbReference type="EMBL" id="OLN21463.1"/>
    </source>
</evidence>
<name>A0A1Q8Q285_9BACI</name>
<dbReference type="EMBL" id="MSDU01000047">
    <property type="protein sequence ID" value="OLN21463.1"/>
    <property type="molecule type" value="Genomic_DNA"/>
</dbReference>
<dbReference type="AlphaFoldDB" id="A0A1Q8Q285"/>
<dbReference type="GO" id="GO:0007165">
    <property type="term" value="P:signal transduction"/>
    <property type="evidence" value="ECO:0007669"/>
    <property type="project" value="UniProtKB-KW"/>
</dbReference>
<reference evidence="4 5" key="1">
    <citation type="submission" date="2016-12" db="EMBL/GenBank/DDBJ databases">
        <title>Domibacillus antri genome sequencing.</title>
        <authorList>
            <person name="Verma A."/>
            <person name="Krishnamurthi S."/>
        </authorList>
    </citation>
    <scope>NUCLEOTIDE SEQUENCE [LARGE SCALE GENOMIC DNA]</scope>
    <source>
        <strain evidence="4 5">XD80</strain>
    </source>
</reference>
<comment type="caution">
    <text evidence="4">The sequence shown here is derived from an EMBL/GenBank/DDBJ whole genome shotgun (WGS) entry which is preliminary data.</text>
</comment>
<feature type="domain" description="Methyl-accepting transducer" evidence="3">
    <location>
        <begin position="151"/>
        <end position="270"/>
    </location>
</feature>
<dbReference type="PROSITE" id="PS50111">
    <property type="entry name" value="CHEMOTAXIS_TRANSDUC_2"/>
    <property type="match status" value="1"/>
</dbReference>
<evidence type="ECO:0000313" key="5">
    <source>
        <dbReference type="Proteomes" id="UP000185568"/>
    </source>
</evidence>
<dbReference type="PANTHER" id="PTHR32089">
    <property type="entry name" value="METHYL-ACCEPTING CHEMOTAXIS PROTEIN MCPB"/>
    <property type="match status" value="1"/>
</dbReference>
<dbReference type="OrthoDB" id="9807021at2"/>
<evidence type="ECO:0000259" key="3">
    <source>
        <dbReference type="PROSITE" id="PS50111"/>
    </source>
</evidence>
<dbReference type="Gene3D" id="1.10.287.950">
    <property type="entry name" value="Methyl-accepting chemotaxis protein"/>
    <property type="match status" value="1"/>
</dbReference>
<protein>
    <recommendedName>
        <fullName evidence="3">Methyl-accepting transducer domain-containing protein</fullName>
    </recommendedName>
</protein>
<dbReference type="RefSeq" id="WP_075399477.1">
    <property type="nucleotide sequence ID" value="NZ_MSDU01000047.1"/>
</dbReference>
<sequence>MSLLDHFVTIGPYFHQLVLDDCHYTVTDTKKFIVSVPSKTLKMAINVGYPVKEGSISGLAIQQRKQITRQGNKELYGIAHIAVCTPIFEKGAVIGCISIGYSQEKNDEIFLLSENIAAMVQELSASAQSFSASSQELAVLNQGMFECSDVMKEEMGSIAAITDFASKIAKETNMIGLNASIQSAHAGEYGKGFSVVAKEIRRMAEKSSESSKTIKQQILNVQSTVNAILESIQQSSSFSMEQAAASQQLSASIEELNNIAQKLKDLAKLH</sequence>
<gene>
    <name evidence="4" type="ORF">BTO30_14770</name>
</gene>
<dbReference type="SMART" id="SM00283">
    <property type="entry name" value="MA"/>
    <property type="match status" value="1"/>
</dbReference>
<dbReference type="STRING" id="1714264.BTO30_14770"/>